<organism evidence="2 3">
    <name type="scientific">candidate division WOR-3 bacterium JGI_Cruoil_03_44_89</name>
    <dbReference type="NCBI Taxonomy" id="1973748"/>
    <lineage>
        <taxon>Bacteria</taxon>
        <taxon>Bacteria division WOR-3</taxon>
    </lineage>
</organism>
<dbReference type="SUPFAM" id="SSF49464">
    <property type="entry name" value="Carboxypeptidase regulatory domain-like"/>
    <property type="match status" value="1"/>
</dbReference>
<dbReference type="AlphaFoldDB" id="A0A235BRM5"/>
<reference evidence="2 3" key="1">
    <citation type="submission" date="2017-07" db="EMBL/GenBank/DDBJ databases">
        <title>Recovery of genomes from metagenomes via a dereplication, aggregation, and scoring strategy.</title>
        <authorList>
            <person name="Sieber C.M."/>
            <person name="Probst A.J."/>
            <person name="Sharrar A."/>
            <person name="Thomas B.C."/>
            <person name="Hess M."/>
            <person name="Tringe S.G."/>
            <person name="Banfield J.F."/>
        </authorList>
    </citation>
    <scope>NUCLEOTIDE SEQUENCE [LARGE SCALE GENOMIC DNA]</scope>
    <source>
        <strain evidence="2">JGI_Cruoil_03_44_89</strain>
    </source>
</reference>
<dbReference type="InterPro" id="IPR008969">
    <property type="entry name" value="CarboxyPept-like_regulatory"/>
</dbReference>
<evidence type="ECO:0000313" key="3">
    <source>
        <dbReference type="Proteomes" id="UP000215215"/>
    </source>
</evidence>
<evidence type="ECO:0000259" key="1">
    <source>
        <dbReference type="Pfam" id="PF13860"/>
    </source>
</evidence>
<dbReference type="NCBIfam" id="TIGR04183">
    <property type="entry name" value="Por_Secre_tail"/>
    <property type="match status" value="1"/>
</dbReference>
<dbReference type="EMBL" id="NOZQ01000199">
    <property type="protein sequence ID" value="OYD14205.1"/>
    <property type="molecule type" value="Genomic_DNA"/>
</dbReference>
<dbReference type="Gene3D" id="2.60.40.1120">
    <property type="entry name" value="Carboxypeptidase-like, regulatory domain"/>
    <property type="match status" value="1"/>
</dbReference>
<comment type="caution">
    <text evidence="2">The sequence shown here is derived from an EMBL/GenBank/DDBJ whole genome shotgun (WGS) entry which is preliminary data.</text>
</comment>
<accession>A0A235BRM5</accession>
<sequence length="498" mass="56435">MKRLLFSIFFLGAQVCFSDPIWVSIVNEFQTAPDSLERIELHWITDEFMEAEDIEGWWIETYEGIVYVDTSIILNDSNYVVIDASNTSGFFTLNDDEDIIVVGSDYWGEIETIQYPYYYVPAPPPGASASRDENELFIWYIDPTPTFGYSNDDIPIRIKINEFQTLPNSLQRIELKLVGGQPLMGWYVVTQAGTAYIDSDVVTQENGLIIIDTANTSGIFILGDTNDVIGVFDQYDRSVGGLSYPQRVPAPPCSMSTSLFEESGTIYYYLDIVTVTFTDWYISTVPTFGFPNDDYPGTVISGYVFDVDSQPLPQTQIRACLSCLEYHCTNFSYGGHFFIERTVYSDSFGFYLIDSLLPSNYHLYAEKEGYIGQDVRVSPTAMEPGMEDFYLEPQFGIEENTAIHGGYELNIYPNPLFKKTVISYRLSVDSDQPITLKIYDLSGRLIRTFTLHSSLIPPHEIIWDGRDDSGRELPGGVYFCRLEIEGGSKITKKVVLIR</sequence>
<proteinExistence type="predicted"/>
<gene>
    <name evidence="2" type="ORF">CH333_08700</name>
</gene>
<dbReference type="InterPro" id="IPR026444">
    <property type="entry name" value="Secre_tail"/>
</dbReference>
<feature type="domain" description="FlgD/Vpr Ig-like" evidence="1">
    <location>
        <begin position="424"/>
        <end position="480"/>
    </location>
</feature>
<dbReference type="Pfam" id="PF13860">
    <property type="entry name" value="FlgD_ig"/>
    <property type="match status" value="1"/>
</dbReference>
<evidence type="ECO:0000313" key="2">
    <source>
        <dbReference type="EMBL" id="OYD14205.1"/>
    </source>
</evidence>
<name>A0A235BRM5_UNCW3</name>
<dbReference type="Proteomes" id="UP000215215">
    <property type="component" value="Unassembled WGS sequence"/>
</dbReference>
<protein>
    <recommendedName>
        <fullName evidence="1">FlgD/Vpr Ig-like domain-containing protein</fullName>
    </recommendedName>
</protein>
<dbReference type="Gene3D" id="2.60.40.4070">
    <property type="match status" value="1"/>
</dbReference>
<dbReference type="InterPro" id="IPR025965">
    <property type="entry name" value="FlgD/Vpr_Ig-like"/>
</dbReference>